<dbReference type="Pfam" id="PF11248">
    <property type="entry name" value="DUF3046"/>
    <property type="match status" value="1"/>
</dbReference>
<dbReference type="InterPro" id="IPR021408">
    <property type="entry name" value="DUF3046"/>
</dbReference>
<dbReference type="Proteomes" id="UP000257479">
    <property type="component" value="Unassembled WGS sequence"/>
</dbReference>
<gene>
    <name evidence="1" type="ORF">DCP95_10335</name>
</gene>
<dbReference type="OrthoDB" id="3215033at2"/>
<comment type="caution">
    <text evidence="1">The sequence shown here is derived from an EMBL/GenBank/DDBJ whole genome shotgun (WGS) entry which is preliminary data.</text>
</comment>
<dbReference type="AlphaFoldDB" id="A0A3C1KEN7"/>
<sequence length="74" mass="8053">MRRSEFERAVSDEFGARGPAIVADLVLSELGGRTPVEALDAGLATRDVWLALCEATDVPLSRRHGAGRLEPKRH</sequence>
<evidence type="ECO:0000313" key="2">
    <source>
        <dbReference type="Proteomes" id="UP000257479"/>
    </source>
</evidence>
<evidence type="ECO:0000313" key="1">
    <source>
        <dbReference type="EMBL" id="HAN24953.1"/>
    </source>
</evidence>
<reference evidence="1 2" key="1">
    <citation type="journal article" date="2018" name="Nat. Biotechnol.">
        <title>A standardized bacterial taxonomy based on genome phylogeny substantially revises the tree of life.</title>
        <authorList>
            <person name="Parks D.H."/>
            <person name="Chuvochina M."/>
            <person name="Waite D.W."/>
            <person name="Rinke C."/>
            <person name="Skarshewski A."/>
            <person name="Chaumeil P.A."/>
            <person name="Hugenholtz P."/>
        </authorList>
    </citation>
    <scope>NUCLEOTIDE SEQUENCE [LARGE SCALE GENOMIC DNA]</scope>
    <source>
        <strain evidence="1">UBA9152</strain>
    </source>
</reference>
<protein>
    <submittedName>
        <fullName evidence="1">DUF3046 domain-containing protein</fullName>
    </submittedName>
</protein>
<proteinExistence type="predicted"/>
<dbReference type="EMBL" id="DMNG01000174">
    <property type="protein sequence ID" value="HAN24953.1"/>
    <property type="molecule type" value="Genomic_DNA"/>
</dbReference>
<name>A0A3C1KEN7_9MICO</name>
<accession>A0A3C1KEN7</accession>
<organism evidence="1 2">
    <name type="scientific">Microbacterium ginsengisoli</name>
    <dbReference type="NCBI Taxonomy" id="400772"/>
    <lineage>
        <taxon>Bacteria</taxon>
        <taxon>Bacillati</taxon>
        <taxon>Actinomycetota</taxon>
        <taxon>Actinomycetes</taxon>
        <taxon>Micrococcales</taxon>
        <taxon>Microbacteriaceae</taxon>
        <taxon>Microbacterium</taxon>
    </lineage>
</organism>
<dbReference type="RefSeq" id="WP_045247605.1">
    <property type="nucleotide sequence ID" value="NZ_DAIQHQ010000016.1"/>
</dbReference>